<dbReference type="PANTHER" id="PTHR24404">
    <property type="entry name" value="ZINC FINGER PROTEIN"/>
    <property type="match status" value="1"/>
</dbReference>
<feature type="domain" description="C2H2-type" evidence="13">
    <location>
        <begin position="355"/>
        <end position="383"/>
    </location>
</feature>
<evidence type="ECO:0000256" key="2">
    <source>
        <dbReference type="ARBA" id="ARBA00006991"/>
    </source>
</evidence>
<keyword evidence="8" id="KW-0238">DNA-binding</keyword>
<evidence type="ECO:0000256" key="12">
    <source>
        <dbReference type="SAM" id="MobiDB-lite"/>
    </source>
</evidence>
<keyword evidence="15" id="KW-1185">Reference proteome</keyword>
<feature type="domain" description="C2H2-type" evidence="13">
    <location>
        <begin position="327"/>
        <end position="354"/>
    </location>
</feature>
<dbReference type="InterPro" id="IPR013087">
    <property type="entry name" value="Znf_C2H2_type"/>
</dbReference>
<dbReference type="Gene3D" id="3.30.160.60">
    <property type="entry name" value="Classic Zinc Finger"/>
    <property type="match status" value="5"/>
</dbReference>
<evidence type="ECO:0000256" key="10">
    <source>
        <dbReference type="ARBA" id="ARBA00023242"/>
    </source>
</evidence>
<dbReference type="GO" id="GO:0042802">
    <property type="term" value="F:identical protein binding"/>
    <property type="evidence" value="ECO:0007669"/>
    <property type="project" value="UniProtKB-ARBA"/>
</dbReference>
<evidence type="ECO:0000256" key="7">
    <source>
        <dbReference type="ARBA" id="ARBA00023015"/>
    </source>
</evidence>
<comment type="similarity">
    <text evidence="2">Belongs to the krueppel C2H2-type zinc-finger protein family.</text>
</comment>
<sequence>MSVKTQAPKDLVVQRLVVAADEIFALFERTFAQYKEGVLRSKFVQQPKDVFPKEDFHLISSGLEAAKCRESLVNQSVMLSVQTQALKDLVVERLVVAADEIFVLFERTFAQYEEEVLQSKYLQQTQTHKEDVQTIIVGLNASTDRPIKEEPIEIKQEVDSPIQIQYPIAILKPDEQHKAEEMRQIGKQCDGDEPGCSSQAILDDNRQPYSCSDVDSDKTTNSNAEETNPNLIKDSTETNVNLNNSFGRNTNPTIATSSTTTTSSNVENKAKIPKCTLCYKTFKSVKALDRHLEFHPGPFTCEICHKDYTDRSNYKKHLRIHSEQKPFRCSVCERGFTQKRHMNEHMRIHTGEKPLSCSQCGMTFRQKNSLMRHVLSKHSEDKPYSCPICLKGFVQKWHLMVHMRGHTGERPFSCSICGKSYESKCYLKKHVDRNHKADGEVLNDVMNETMDPESEDLWGLEPLCPGPQPPLLDNVDNSV</sequence>
<evidence type="ECO:0000256" key="11">
    <source>
        <dbReference type="PROSITE-ProRule" id="PRU00042"/>
    </source>
</evidence>
<comment type="subcellular location">
    <subcellularLocation>
        <location evidence="1">Nucleus</location>
    </subcellularLocation>
</comment>
<keyword evidence="10" id="KW-0539">Nucleus</keyword>
<evidence type="ECO:0000256" key="9">
    <source>
        <dbReference type="ARBA" id="ARBA00023163"/>
    </source>
</evidence>
<dbReference type="FunFam" id="3.30.160.60:FF:001573">
    <property type="entry name" value="Zinc finger protein 407"/>
    <property type="match status" value="1"/>
</dbReference>
<dbReference type="PROSITE" id="PS50157">
    <property type="entry name" value="ZINC_FINGER_C2H2_2"/>
    <property type="match status" value="6"/>
</dbReference>
<reference evidence="15" key="1">
    <citation type="submission" date="2024-04" db="EMBL/GenBank/DDBJ databases">
        <title>Salinicola lusitanus LLJ914,a marine bacterium isolated from the Okinawa Trough.</title>
        <authorList>
            <person name="Li J."/>
        </authorList>
    </citation>
    <scope>NUCLEOTIDE SEQUENCE [LARGE SCALE GENOMIC DNA]</scope>
</reference>
<dbReference type="InterPro" id="IPR036236">
    <property type="entry name" value="Znf_C2H2_sf"/>
</dbReference>
<dbReference type="FunFam" id="3.30.160.60:FF:000508">
    <property type="entry name" value="Myeloid zinc finger 1"/>
    <property type="match status" value="1"/>
</dbReference>
<dbReference type="SUPFAM" id="SSF57667">
    <property type="entry name" value="beta-beta-alpha zinc fingers"/>
    <property type="match status" value="4"/>
</dbReference>
<feature type="region of interest" description="Disordered" evidence="12">
    <location>
        <begin position="187"/>
        <end position="238"/>
    </location>
</feature>
<feature type="domain" description="C2H2-type" evidence="13">
    <location>
        <begin position="412"/>
        <end position="440"/>
    </location>
</feature>
<dbReference type="FunFam" id="3.30.160.60:FF:001480">
    <property type="entry name" value="Si:cabz01071911.3"/>
    <property type="match status" value="1"/>
</dbReference>
<evidence type="ECO:0000256" key="4">
    <source>
        <dbReference type="ARBA" id="ARBA00022737"/>
    </source>
</evidence>
<proteinExistence type="inferred from homology"/>
<evidence type="ECO:0000313" key="14">
    <source>
        <dbReference type="EMBL" id="KAK7930652.1"/>
    </source>
</evidence>
<feature type="domain" description="C2H2-type" evidence="13">
    <location>
        <begin position="273"/>
        <end position="300"/>
    </location>
</feature>
<keyword evidence="5 11" id="KW-0863">Zinc-finger</keyword>
<dbReference type="PANTHER" id="PTHR24404:SF114">
    <property type="entry name" value="KLUMPFUSS, ISOFORM B-RELATED"/>
    <property type="match status" value="1"/>
</dbReference>
<dbReference type="Proteomes" id="UP001460270">
    <property type="component" value="Unassembled WGS sequence"/>
</dbReference>
<feature type="domain" description="C2H2-type" evidence="13">
    <location>
        <begin position="384"/>
        <end position="411"/>
    </location>
</feature>
<organism evidence="14 15">
    <name type="scientific">Mugilogobius chulae</name>
    <name type="common">yellowstripe goby</name>
    <dbReference type="NCBI Taxonomy" id="88201"/>
    <lineage>
        <taxon>Eukaryota</taxon>
        <taxon>Metazoa</taxon>
        <taxon>Chordata</taxon>
        <taxon>Craniata</taxon>
        <taxon>Vertebrata</taxon>
        <taxon>Euteleostomi</taxon>
        <taxon>Actinopterygii</taxon>
        <taxon>Neopterygii</taxon>
        <taxon>Teleostei</taxon>
        <taxon>Neoteleostei</taxon>
        <taxon>Acanthomorphata</taxon>
        <taxon>Gobiaria</taxon>
        <taxon>Gobiiformes</taxon>
        <taxon>Gobioidei</taxon>
        <taxon>Gobiidae</taxon>
        <taxon>Gobionellinae</taxon>
        <taxon>Mugilogobius</taxon>
    </lineage>
</organism>
<keyword evidence="3" id="KW-0479">Metal-binding</keyword>
<dbReference type="GO" id="GO:0006357">
    <property type="term" value="P:regulation of transcription by RNA polymerase II"/>
    <property type="evidence" value="ECO:0007669"/>
    <property type="project" value="TreeGrafter"/>
</dbReference>
<dbReference type="GO" id="GO:0005634">
    <property type="term" value="C:nucleus"/>
    <property type="evidence" value="ECO:0007669"/>
    <property type="project" value="UniProtKB-SubCell"/>
</dbReference>
<evidence type="ECO:0000256" key="3">
    <source>
        <dbReference type="ARBA" id="ARBA00022723"/>
    </source>
</evidence>
<evidence type="ECO:0000256" key="1">
    <source>
        <dbReference type="ARBA" id="ARBA00004123"/>
    </source>
</evidence>
<evidence type="ECO:0000256" key="8">
    <source>
        <dbReference type="ARBA" id="ARBA00023125"/>
    </source>
</evidence>
<evidence type="ECO:0000256" key="5">
    <source>
        <dbReference type="ARBA" id="ARBA00022771"/>
    </source>
</evidence>
<feature type="compositionally biased region" description="Polar residues" evidence="12">
    <location>
        <begin position="219"/>
        <end position="230"/>
    </location>
</feature>
<dbReference type="GO" id="GO:0003700">
    <property type="term" value="F:DNA-binding transcription factor activity"/>
    <property type="evidence" value="ECO:0007669"/>
    <property type="project" value="TreeGrafter"/>
</dbReference>
<dbReference type="EMBL" id="JBBPFD010000004">
    <property type="protein sequence ID" value="KAK7930652.1"/>
    <property type="molecule type" value="Genomic_DNA"/>
</dbReference>
<keyword evidence="4" id="KW-0677">Repeat</keyword>
<accession>A0AAW0PLZ5</accession>
<evidence type="ECO:0000256" key="6">
    <source>
        <dbReference type="ARBA" id="ARBA00022833"/>
    </source>
</evidence>
<name>A0AAW0PLZ5_9GOBI</name>
<dbReference type="SMART" id="SM00355">
    <property type="entry name" value="ZnF_C2H2"/>
    <property type="match status" value="6"/>
</dbReference>
<keyword evidence="7" id="KW-0805">Transcription regulation</keyword>
<keyword evidence="9" id="KW-0804">Transcription</keyword>
<protein>
    <recommendedName>
        <fullName evidence="13">C2H2-type domain-containing protein</fullName>
    </recommendedName>
</protein>
<gene>
    <name evidence="14" type="ORF">WMY93_007047</name>
</gene>
<dbReference type="InterPro" id="IPR050589">
    <property type="entry name" value="Ikaros_C2H2-ZF"/>
</dbReference>
<comment type="caution">
    <text evidence="14">The sequence shown here is derived from an EMBL/GenBank/DDBJ whole genome shotgun (WGS) entry which is preliminary data.</text>
</comment>
<dbReference type="AlphaFoldDB" id="A0AAW0PLZ5"/>
<feature type="domain" description="C2H2-type" evidence="13">
    <location>
        <begin position="299"/>
        <end position="326"/>
    </location>
</feature>
<dbReference type="GO" id="GO:0000978">
    <property type="term" value="F:RNA polymerase II cis-regulatory region sequence-specific DNA binding"/>
    <property type="evidence" value="ECO:0007669"/>
    <property type="project" value="TreeGrafter"/>
</dbReference>
<evidence type="ECO:0000313" key="15">
    <source>
        <dbReference type="Proteomes" id="UP001460270"/>
    </source>
</evidence>
<dbReference type="PROSITE" id="PS00028">
    <property type="entry name" value="ZINC_FINGER_C2H2_1"/>
    <property type="match status" value="6"/>
</dbReference>
<dbReference type="Pfam" id="PF00096">
    <property type="entry name" value="zf-C2H2"/>
    <property type="match status" value="5"/>
</dbReference>
<dbReference type="FunFam" id="3.30.160.60:FF:000446">
    <property type="entry name" value="Zinc finger protein"/>
    <property type="match status" value="1"/>
</dbReference>
<keyword evidence="6" id="KW-0862">Zinc</keyword>
<dbReference type="GO" id="GO:0008270">
    <property type="term" value="F:zinc ion binding"/>
    <property type="evidence" value="ECO:0007669"/>
    <property type="project" value="UniProtKB-KW"/>
</dbReference>
<evidence type="ECO:0000259" key="13">
    <source>
        <dbReference type="PROSITE" id="PS50157"/>
    </source>
</evidence>